<comment type="caution">
    <text evidence="10">The sequence shown here is derived from an EMBL/GenBank/DDBJ whole genome shotgun (WGS) entry which is preliminary data.</text>
</comment>
<dbReference type="Gene3D" id="1.20.1720.10">
    <property type="entry name" value="Multidrug resistance protein D"/>
    <property type="match status" value="1"/>
</dbReference>
<dbReference type="EMBL" id="PUHQ01000071">
    <property type="protein sequence ID" value="KAG0658100.1"/>
    <property type="molecule type" value="Genomic_DNA"/>
</dbReference>
<dbReference type="InterPro" id="IPR020846">
    <property type="entry name" value="MFS_dom"/>
</dbReference>
<dbReference type="Proteomes" id="UP000777482">
    <property type="component" value="Unassembled WGS sequence"/>
</dbReference>
<evidence type="ECO:0000256" key="7">
    <source>
        <dbReference type="SAM" id="MobiDB-lite"/>
    </source>
</evidence>
<dbReference type="PROSITE" id="PS50850">
    <property type="entry name" value="MFS"/>
    <property type="match status" value="1"/>
</dbReference>
<dbReference type="Pfam" id="PF07690">
    <property type="entry name" value="MFS_1"/>
    <property type="match status" value="1"/>
</dbReference>
<dbReference type="InterPro" id="IPR036259">
    <property type="entry name" value="MFS_trans_sf"/>
</dbReference>
<organism evidence="10 11">
    <name type="scientific">Rhodotorula mucilaginosa</name>
    <name type="common">Yeast</name>
    <name type="synonym">Rhodotorula rubra</name>
    <dbReference type="NCBI Taxonomy" id="5537"/>
    <lineage>
        <taxon>Eukaryota</taxon>
        <taxon>Fungi</taxon>
        <taxon>Dikarya</taxon>
        <taxon>Basidiomycota</taxon>
        <taxon>Pucciniomycotina</taxon>
        <taxon>Microbotryomycetes</taxon>
        <taxon>Sporidiobolales</taxon>
        <taxon>Sporidiobolaceae</taxon>
        <taxon>Rhodotorula</taxon>
    </lineage>
</organism>
<dbReference type="SUPFAM" id="SSF103473">
    <property type="entry name" value="MFS general substrate transporter"/>
    <property type="match status" value="1"/>
</dbReference>
<feature type="transmembrane region" description="Helical" evidence="8">
    <location>
        <begin position="494"/>
        <end position="515"/>
    </location>
</feature>
<keyword evidence="6 8" id="KW-0472">Membrane</keyword>
<feature type="transmembrane region" description="Helical" evidence="8">
    <location>
        <begin position="249"/>
        <end position="270"/>
    </location>
</feature>
<feature type="transmembrane region" description="Helical" evidence="8">
    <location>
        <begin position="360"/>
        <end position="382"/>
    </location>
</feature>
<feature type="transmembrane region" description="Helical" evidence="8">
    <location>
        <begin position="161"/>
        <end position="187"/>
    </location>
</feature>
<dbReference type="InterPro" id="IPR011701">
    <property type="entry name" value="MFS"/>
</dbReference>
<dbReference type="AlphaFoldDB" id="A0A9P6VZI5"/>
<comment type="similarity">
    <text evidence="2">Belongs to the major facilitator superfamily.</text>
</comment>
<dbReference type="CDD" id="cd17502">
    <property type="entry name" value="MFS_Azr1_MDR_like"/>
    <property type="match status" value="1"/>
</dbReference>
<evidence type="ECO:0000256" key="4">
    <source>
        <dbReference type="ARBA" id="ARBA00022692"/>
    </source>
</evidence>
<keyword evidence="5 8" id="KW-1133">Transmembrane helix</keyword>
<dbReference type="PANTHER" id="PTHR23501">
    <property type="entry name" value="MAJOR FACILITATOR SUPERFAMILY"/>
    <property type="match status" value="1"/>
</dbReference>
<feature type="transmembrane region" description="Helical" evidence="8">
    <location>
        <begin position="394"/>
        <end position="415"/>
    </location>
</feature>
<feature type="compositionally biased region" description="Low complexity" evidence="7">
    <location>
        <begin position="22"/>
        <end position="47"/>
    </location>
</feature>
<keyword evidence="4 8" id="KW-0812">Transmembrane</keyword>
<protein>
    <recommendedName>
        <fullName evidence="9">Major facilitator superfamily (MFS) profile domain-containing protein</fullName>
    </recommendedName>
</protein>
<feature type="region of interest" description="Disordered" evidence="7">
    <location>
        <begin position="602"/>
        <end position="647"/>
    </location>
</feature>
<keyword evidence="11" id="KW-1185">Reference proteome</keyword>
<feature type="region of interest" description="Disordered" evidence="7">
    <location>
        <begin position="1"/>
        <end position="78"/>
    </location>
</feature>
<evidence type="ECO:0000256" key="1">
    <source>
        <dbReference type="ARBA" id="ARBA00004127"/>
    </source>
</evidence>
<evidence type="ECO:0000313" key="10">
    <source>
        <dbReference type="EMBL" id="KAG0658100.1"/>
    </source>
</evidence>
<feature type="transmembrane region" description="Helical" evidence="8">
    <location>
        <begin position="318"/>
        <end position="340"/>
    </location>
</feature>
<evidence type="ECO:0000256" key="3">
    <source>
        <dbReference type="ARBA" id="ARBA00022448"/>
    </source>
</evidence>
<feature type="compositionally biased region" description="Basic and acidic residues" evidence="7">
    <location>
        <begin position="602"/>
        <end position="615"/>
    </location>
</feature>
<evidence type="ECO:0000256" key="8">
    <source>
        <dbReference type="SAM" id="Phobius"/>
    </source>
</evidence>
<evidence type="ECO:0000256" key="5">
    <source>
        <dbReference type="ARBA" id="ARBA00022989"/>
    </source>
</evidence>
<feature type="transmembrane region" description="Helical" evidence="8">
    <location>
        <begin position="427"/>
        <end position="445"/>
    </location>
</feature>
<evidence type="ECO:0000256" key="2">
    <source>
        <dbReference type="ARBA" id="ARBA00008335"/>
    </source>
</evidence>
<proteinExistence type="inferred from homology"/>
<name>A0A9P6VZI5_RHOMI</name>
<evidence type="ECO:0000256" key="6">
    <source>
        <dbReference type="ARBA" id="ARBA00023136"/>
    </source>
</evidence>
<keyword evidence="3" id="KW-0813">Transport</keyword>
<feature type="transmembrane region" description="Helical" evidence="8">
    <location>
        <begin position="290"/>
        <end position="311"/>
    </location>
</feature>
<dbReference type="GO" id="GO:0022857">
    <property type="term" value="F:transmembrane transporter activity"/>
    <property type="evidence" value="ECO:0007669"/>
    <property type="project" value="InterPro"/>
</dbReference>
<dbReference type="PANTHER" id="PTHR23501:SF189">
    <property type="entry name" value="DRUG TRANSPORTER, PUTATIVE (AFU_ORTHOLOGUE AFUA_4G03920)-RELATED"/>
    <property type="match status" value="1"/>
</dbReference>
<accession>A0A9P6VZI5</accession>
<reference evidence="10 11" key="1">
    <citation type="submission" date="2020-11" db="EMBL/GenBank/DDBJ databases">
        <title>Kefir isolates.</title>
        <authorList>
            <person name="Marcisauskas S."/>
            <person name="Kim Y."/>
            <person name="Blasche S."/>
        </authorList>
    </citation>
    <scope>NUCLEOTIDE SEQUENCE [LARGE SCALE GENOMIC DNA]</scope>
    <source>
        <strain evidence="10 11">KR</strain>
    </source>
</reference>
<comment type="subcellular location">
    <subcellularLocation>
        <location evidence="1">Endomembrane system</location>
        <topology evidence="1">Multi-pass membrane protein</topology>
    </subcellularLocation>
</comment>
<feature type="domain" description="Major facilitator superfamily (MFS) profile" evidence="9">
    <location>
        <begin position="95"/>
        <end position="595"/>
    </location>
</feature>
<evidence type="ECO:0000259" key="9">
    <source>
        <dbReference type="PROSITE" id="PS50850"/>
    </source>
</evidence>
<feature type="transmembrane region" description="Helical" evidence="8">
    <location>
        <begin position="103"/>
        <end position="125"/>
    </location>
</feature>
<dbReference type="GO" id="GO:0005886">
    <property type="term" value="C:plasma membrane"/>
    <property type="evidence" value="ECO:0007669"/>
    <property type="project" value="TreeGrafter"/>
</dbReference>
<evidence type="ECO:0000313" key="11">
    <source>
        <dbReference type="Proteomes" id="UP000777482"/>
    </source>
</evidence>
<sequence>MTEEPAPTGHTDAGTSVEAGGRSALPPAVPVVVPSSRGSSIRSATSADAADKPDIETLQSTPNRTSPTPEKVDDAKSKGEVELSGFHANGLADQTSYMPVKQILVVFMSLQLAVSAALPVISAYFDSGRSSSFVGSAYLLTSTAMQPIWGRLSDVFGRKVTLLACVVVFIIGSLACAVAQTMIQLIVFRGMQGFGGGGLITLTLIIISDVVSLRDRGKYQGVTEITIAIANGGGPLLGGVMAEKISWRWCFWINLPIGGFCLAVIVFFLPLKPVHGSIKEWVARSKLLKIDYGGALLTIAASVLIILPLNWGGTSFPWVSGPVLGCLLSSIAAFALFFFWEWKFAKIPVAPPYIFKNPTVAAVFFVTLLAGGVILSQIYYLPQYYQIARGESPIRSGVLVIALFLSTTFFVFVAGQLVSKTGEYKPFIVGGYAIWAIGLGLLSTLDENTSTAKIIGYQVLNGFGQGQTLQTTMVAAQAAVDRSEMSVVTSVRNFMRSLGGTIFLVIGATIINNTLRSRLGQLGFDPGVVSAVIDDPTAIWPTSASVNPTLQGLAAADKAEIVKAWVRGFRTLMHVLTGLIGANALVALIFLKRHSLSRADEEALKARGKDWARDRKEKKRKGAGAAASGVEKGEAELEDLEKAEKAS</sequence>
<dbReference type="Gene3D" id="1.20.1250.20">
    <property type="entry name" value="MFS general substrate transporter like domains"/>
    <property type="match status" value="1"/>
</dbReference>
<dbReference type="FunFam" id="1.20.1720.10:FF:000013">
    <property type="entry name" value="Related to multidrug resistance proteins"/>
    <property type="match status" value="1"/>
</dbReference>
<feature type="transmembrane region" description="Helical" evidence="8">
    <location>
        <begin position="572"/>
        <end position="591"/>
    </location>
</feature>
<feature type="transmembrane region" description="Helical" evidence="8">
    <location>
        <begin position="193"/>
        <end position="211"/>
    </location>
</feature>
<dbReference type="OrthoDB" id="10021397at2759"/>
<feature type="compositionally biased region" description="Basic and acidic residues" evidence="7">
    <location>
        <begin position="631"/>
        <end position="647"/>
    </location>
</feature>
<feature type="compositionally biased region" description="Polar residues" evidence="7">
    <location>
        <begin position="57"/>
        <end position="68"/>
    </location>
</feature>
<dbReference type="GO" id="GO:0012505">
    <property type="term" value="C:endomembrane system"/>
    <property type="evidence" value="ECO:0007669"/>
    <property type="project" value="UniProtKB-SubCell"/>
</dbReference>
<gene>
    <name evidence="10" type="ORF">C6P46_006059</name>
</gene>